<evidence type="ECO:0000313" key="3">
    <source>
        <dbReference type="Proteomes" id="UP000664731"/>
    </source>
</evidence>
<dbReference type="AlphaFoldDB" id="A0A939H050"/>
<accession>A0A939H050</accession>
<dbReference type="Proteomes" id="UP000664731">
    <property type="component" value="Unassembled WGS sequence"/>
</dbReference>
<name>A0A939H050_9BURK</name>
<keyword evidence="3" id="KW-1185">Reference proteome</keyword>
<dbReference type="EMBL" id="JAFNME010000016">
    <property type="protein sequence ID" value="MBO1249913.1"/>
    <property type="molecule type" value="Genomic_DNA"/>
</dbReference>
<evidence type="ECO:0000313" key="1">
    <source>
        <dbReference type="EMBL" id="MBO1249913.1"/>
    </source>
</evidence>
<proteinExistence type="predicted"/>
<reference evidence="1" key="1">
    <citation type="submission" date="2021-03" db="EMBL/GenBank/DDBJ databases">
        <title>Comamonas denitrificans.</title>
        <authorList>
            <person name="Finster K."/>
        </authorList>
    </citation>
    <scope>NUCLEOTIDE SEQUENCE</scope>
    <source>
        <strain evidence="1">MM2021_4</strain>
    </source>
</reference>
<gene>
    <name evidence="1" type="ORF">J1777_08775</name>
    <name evidence="2" type="ORF">J1777_13975</name>
</gene>
<feature type="non-terminal residue" evidence="1">
    <location>
        <position position="28"/>
    </location>
</feature>
<dbReference type="EMBL" id="JAFNME010000058">
    <property type="protein sequence ID" value="MBO1250910.1"/>
    <property type="molecule type" value="Genomic_DNA"/>
</dbReference>
<sequence>MRKGYPSDIKREQFEAIRPLLESARRKT</sequence>
<comment type="caution">
    <text evidence="1">The sequence shown here is derived from an EMBL/GenBank/DDBJ whole genome shotgun (WGS) entry which is preliminary data.</text>
</comment>
<protein>
    <submittedName>
        <fullName evidence="1">IS5/IS1182 family transposase</fullName>
    </submittedName>
</protein>
<organism evidence="1 3">
    <name type="scientific">Comamonas denitrificans</name>
    <dbReference type="NCBI Taxonomy" id="117506"/>
    <lineage>
        <taxon>Bacteria</taxon>
        <taxon>Pseudomonadati</taxon>
        <taxon>Pseudomonadota</taxon>
        <taxon>Betaproteobacteria</taxon>
        <taxon>Burkholderiales</taxon>
        <taxon>Comamonadaceae</taxon>
        <taxon>Comamonas</taxon>
    </lineage>
</organism>
<evidence type="ECO:0000313" key="2">
    <source>
        <dbReference type="EMBL" id="MBO1250910.1"/>
    </source>
</evidence>